<evidence type="ECO:0000259" key="1">
    <source>
        <dbReference type="Pfam" id="PF00288"/>
    </source>
</evidence>
<organism evidence="2 3">
    <name type="scientific">Paratrimastix pyriformis</name>
    <dbReference type="NCBI Taxonomy" id="342808"/>
    <lineage>
        <taxon>Eukaryota</taxon>
        <taxon>Metamonada</taxon>
        <taxon>Preaxostyla</taxon>
        <taxon>Paratrimastigidae</taxon>
        <taxon>Paratrimastix</taxon>
    </lineage>
</organism>
<accession>A0ABQ8UYT0</accession>
<keyword evidence="3" id="KW-1185">Reference proteome</keyword>
<evidence type="ECO:0000313" key="3">
    <source>
        <dbReference type="Proteomes" id="UP001141327"/>
    </source>
</evidence>
<dbReference type="GO" id="GO:0016301">
    <property type="term" value="F:kinase activity"/>
    <property type="evidence" value="ECO:0007669"/>
    <property type="project" value="UniProtKB-KW"/>
</dbReference>
<keyword evidence="2" id="KW-0808">Transferase</keyword>
<gene>
    <name evidence="2" type="ORF">PAPYR_516</name>
</gene>
<name>A0ABQ8UYT0_9EUKA</name>
<feature type="domain" description="GHMP kinase N-terminal" evidence="1">
    <location>
        <begin position="100"/>
        <end position="144"/>
    </location>
</feature>
<proteinExistence type="predicted"/>
<dbReference type="InterPro" id="IPR020568">
    <property type="entry name" value="Ribosomal_Su5_D2-typ_SF"/>
</dbReference>
<sequence>MQKPIEIGACLNTLGIQCRRPVAVQSGRMCHAKAPGRIGWSVLDMTTFAPGQPGGGGVGMAISIFSEADVHVLDHGTTDLIESSRNSLLRHHLALYREIVPCSCFFQIRATNAMPKHNGCGSTASLVYAVLMGVNALLGEPLDWEVSFLQKSIGPDLRRLVGYNYVEEIEGDTDRVAFGYETGMAGMGVDGYAPGDAATLAAAPANMEEEKKELDAGADQDAGDVATKKSYILMMRLLPALDSLQRAAPLPTDASVAAVGDALWALQTIGSKRTEVDGSGRIPTH</sequence>
<dbReference type="InterPro" id="IPR006204">
    <property type="entry name" value="GHMP_kinase_N_dom"/>
</dbReference>
<protein>
    <submittedName>
        <fullName evidence="2">Sugar kinase</fullName>
    </submittedName>
</protein>
<keyword evidence="2" id="KW-0418">Kinase</keyword>
<dbReference type="SUPFAM" id="SSF54211">
    <property type="entry name" value="Ribosomal protein S5 domain 2-like"/>
    <property type="match status" value="1"/>
</dbReference>
<dbReference type="Pfam" id="PF00288">
    <property type="entry name" value="GHMP_kinases_N"/>
    <property type="match status" value="1"/>
</dbReference>
<evidence type="ECO:0000313" key="2">
    <source>
        <dbReference type="EMBL" id="KAJ4462544.1"/>
    </source>
</evidence>
<comment type="caution">
    <text evidence="2">The sequence shown here is derived from an EMBL/GenBank/DDBJ whole genome shotgun (WGS) entry which is preliminary data.</text>
</comment>
<reference evidence="2" key="1">
    <citation type="journal article" date="2022" name="bioRxiv">
        <title>Genomics of Preaxostyla Flagellates Illuminates Evolutionary Transitions and the Path Towards Mitochondrial Loss.</title>
        <authorList>
            <person name="Novak L.V.F."/>
            <person name="Treitli S.C."/>
            <person name="Pyrih J."/>
            <person name="Halakuc P."/>
            <person name="Pipaliya S.V."/>
            <person name="Vacek V."/>
            <person name="Brzon O."/>
            <person name="Soukal P."/>
            <person name="Eme L."/>
            <person name="Dacks J.B."/>
            <person name="Karnkowska A."/>
            <person name="Elias M."/>
            <person name="Hampl V."/>
        </authorList>
    </citation>
    <scope>NUCLEOTIDE SEQUENCE</scope>
    <source>
        <strain evidence="2">RCP-MX</strain>
    </source>
</reference>
<dbReference type="Proteomes" id="UP001141327">
    <property type="component" value="Unassembled WGS sequence"/>
</dbReference>
<dbReference type="Gene3D" id="3.30.230.10">
    <property type="match status" value="1"/>
</dbReference>
<dbReference type="InterPro" id="IPR014721">
    <property type="entry name" value="Ribsml_uS5_D2-typ_fold_subgr"/>
</dbReference>
<dbReference type="EMBL" id="JAPMOS010000002">
    <property type="protein sequence ID" value="KAJ4462544.1"/>
    <property type="molecule type" value="Genomic_DNA"/>
</dbReference>